<proteinExistence type="predicted"/>
<name>A0ABU0RW09_9ACTN</name>
<feature type="region of interest" description="Disordered" evidence="1">
    <location>
        <begin position="1"/>
        <end position="21"/>
    </location>
</feature>
<organism evidence="2 3">
    <name type="scientific">Streptomyces turgidiscabies</name>
    <dbReference type="NCBI Taxonomy" id="85558"/>
    <lineage>
        <taxon>Bacteria</taxon>
        <taxon>Bacillati</taxon>
        <taxon>Actinomycetota</taxon>
        <taxon>Actinomycetes</taxon>
        <taxon>Kitasatosporales</taxon>
        <taxon>Streptomycetaceae</taxon>
        <taxon>Streptomyces</taxon>
    </lineage>
</organism>
<dbReference type="RefSeq" id="WP_307629437.1">
    <property type="nucleotide sequence ID" value="NZ_JAUSZS010000007.1"/>
</dbReference>
<sequence length="77" mass="8663">MRSIVTLTTGRRHSGDGSPLPSRRWVECAKWIEHKSLDDGNTDAQEWAADHMRLYVGHDRYRIVSQVGFSLAPTAAP</sequence>
<accession>A0ABU0RW09</accession>
<evidence type="ECO:0000256" key="1">
    <source>
        <dbReference type="SAM" id="MobiDB-lite"/>
    </source>
</evidence>
<dbReference type="Proteomes" id="UP001223072">
    <property type="component" value="Unassembled WGS sequence"/>
</dbReference>
<protein>
    <recommendedName>
        <fullName evidence="4">Transposase</fullName>
    </recommendedName>
</protein>
<reference evidence="2 3" key="1">
    <citation type="submission" date="2023-07" db="EMBL/GenBank/DDBJ databases">
        <title>Comparative genomics of wheat-associated soil bacteria to identify genetic determinants of phenazine resistance.</title>
        <authorList>
            <person name="Mouncey N."/>
        </authorList>
    </citation>
    <scope>NUCLEOTIDE SEQUENCE [LARGE SCALE GENOMIC DNA]</scope>
    <source>
        <strain evidence="2 3">W2I16</strain>
    </source>
</reference>
<keyword evidence="3" id="KW-1185">Reference proteome</keyword>
<dbReference type="EMBL" id="JAUSZS010000007">
    <property type="protein sequence ID" value="MDQ0936003.1"/>
    <property type="molecule type" value="Genomic_DNA"/>
</dbReference>
<gene>
    <name evidence="2" type="ORF">QFZ49_005975</name>
</gene>
<evidence type="ECO:0008006" key="4">
    <source>
        <dbReference type="Google" id="ProtNLM"/>
    </source>
</evidence>
<evidence type="ECO:0000313" key="3">
    <source>
        <dbReference type="Proteomes" id="UP001223072"/>
    </source>
</evidence>
<comment type="caution">
    <text evidence="2">The sequence shown here is derived from an EMBL/GenBank/DDBJ whole genome shotgun (WGS) entry which is preliminary data.</text>
</comment>
<evidence type="ECO:0000313" key="2">
    <source>
        <dbReference type="EMBL" id="MDQ0936003.1"/>
    </source>
</evidence>